<name>A0A5B9QGA4_9BACT</name>
<dbReference type="PANTHER" id="PTHR30093:SF2">
    <property type="entry name" value="TYPE II SECRETION SYSTEM PROTEIN H"/>
    <property type="match status" value="1"/>
</dbReference>
<keyword evidence="5" id="KW-1185">Reference proteome</keyword>
<gene>
    <name evidence="4" type="primary">pulG_1</name>
    <name evidence="4" type="ORF">UC8_00110</name>
</gene>
<feature type="domain" description="DUF1559" evidence="3">
    <location>
        <begin position="62"/>
        <end position="357"/>
    </location>
</feature>
<dbReference type="OrthoDB" id="280382at2"/>
<sequence>MSHVHCNVPRLFTIRDDGSPPARSAQPTRSAQPRRRGFTLVELLVVIAIIGVLVGLLLPAVQAAREAARRMSCSNNMKQLGLALHMYHDTNLKMPPASFLAGVSTQRPASWLVRVLPFMEQRAAYDQSTFSGTDWASRSDGTNLNWQTYHAMQVETLNCPSSPLPTMRTDAASSTIVALGAPANLEIQVPSYVGVAGDFNPQNVQKSKWNGHHGMSDYNGIIISIDDRNTEAVRFASITDGTSNTLAVGEQSDYMRVRESDGSISKYDQRAGNWWGGAWSGGGGGTTSASEGYWMNVSSTRVGVNYVSTQGRYRPHGIGPYWYGRPGRHTIFNSAHPGGAQFTLGDGSVRFISENIRFDILSYLANRADGEVINGEF</sequence>
<dbReference type="NCBIfam" id="TIGR04294">
    <property type="entry name" value="pre_pil_HX9DG"/>
    <property type="match status" value="1"/>
</dbReference>
<protein>
    <submittedName>
        <fullName evidence="4">Type II secretion system protein G</fullName>
    </submittedName>
</protein>
<keyword evidence="2" id="KW-0472">Membrane</keyword>
<dbReference type="SUPFAM" id="SSF54523">
    <property type="entry name" value="Pili subunits"/>
    <property type="match status" value="1"/>
</dbReference>
<dbReference type="PROSITE" id="PS00409">
    <property type="entry name" value="PROKAR_NTER_METHYL"/>
    <property type="match status" value="1"/>
</dbReference>
<dbReference type="InterPro" id="IPR012902">
    <property type="entry name" value="N_methyl_site"/>
</dbReference>
<evidence type="ECO:0000313" key="5">
    <source>
        <dbReference type="Proteomes" id="UP000325286"/>
    </source>
</evidence>
<proteinExistence type="predicted"/>
<organism evidence="4 5">
    <name type="scientific">Roseimaritima ulvae</name>
    <dbReference type="NCBI Taxonomy" id="980254"/>
    <lineage>
        <taxon>Bacteria</taxon>
        <taxon>Pseudomonadati</taxon>
        <taxon>Planctomycetota</taxon>
        <taxon>Planctomycetia</taxon>
        <taxon>Pirellulales</taxon>
        <taxon>Pirellulaceae</taxon>
        <taxon>Roseimaritima</taxon>
    </lineage>
</organism>
<dbReference type="PANTHER" id="PTHR30093">
    <property type="entry name" value="GENERAL SECRETION PATHWAY PROTEIN G"/>
    <property type="match status" value="1"/>
</dbReference>
<evidence type="ECO:0000313" key="4">
    <source>
        <dbReference type="EMBL" id="QEG38058.1"/>
    </source>
</evidence>
<evidence type="ECO:0000259" key="3">
    <source>
        <dbReference type="Pfam" id="PF07596"/>
    </source>
</evidence>
<reference evidence="4 5" key="1">
    <citation type="submission" date="2019-08" db="EMBL/GenBank/DDBJ databases">
        <title>Deep-cultivation of Planctomycetes and their phenomic and genomic characterization uncovers novel biology.</title>
        <authorList>
            <person name="Wiegand S."/>
            <person name="Jogler M."/>
            <person name="Boedeker C."/>
            <person name="Pinto D."/>
            <person name="Vollmers J."/>
            <person name="Rivas-Marin E."/>
            <person name="Kohn T."/>
            <person name="Peeters S.H."/>
            <person name="Heuer A."/>
            <person name="Rast P."/>
            <person name="Oberbeckmann S."/>
            <person name="Bunk B."/>
            <person name="Jeske O."/>
            <person name="Meyerdierks A."/>
            <person name="Storesund J.E."/>
            <person name="Kallscheuer N."/>
            <person name="Luecker S."/>
            <person name="Lage O.M."/>
            <person name="Pohl T."/>
            <person name="Merkel B.J."/>
            <person name="Hornburger P."/>
            <person name="Mueller R.-W."/>
            <person name="Bruemmer F."/>
            <person name="Labrenz M."/>
            <person name="Spormann A.M."/>
            <person name="Op den Camp H."/>
            <person name="Overmann J."/>
            <person name="Amann R."/>
            <person name="Jetten M.S.M."/>
            <person name="Mascher T."/>
            <person name="Medema M.H."/>
            <person name="Devos D.P."/>
            <person name="Kaster A.-K."/>
            <person name="Ovreas L."/>
            <person name="Rohde M."/>
            <person name="Galperin M.Y."/>
            <person name="Jogler C."/>
        </authorList>
    </citation>
    <scope>NUCLEOTIDE SEQUENCE [LARGE SCALE GENOMIC DNA]</scope>
    <source>
        <strain evidence="4 5">UC8</strain>
    </source>
</reference>
<dbReference type="Gene3D" id="3.30.700.10">
    <property type="entry name" value="Glycoprotein, Type 4 Pilin"/>
    <property type="match status" value="1"/>
</dbReference>
<keyword evidence="2" id="KW-0812">Transmembrane</keyword>
<dbReference type="AlphaFoldDB" id="A0A5B9QGA4"/>
<dbReference type="Pfam" id="PF07963">
    <property type="entry name" value="N_methyl"/>
    <property type="match status" value="1"/>
</dbReference>
<dbReference type="KEGG" id="rul:UC8_00110"/>
<dbReference type="Pfam" id="PF07596">
    <property type="entry name" value="SBP_bac_10"/>
    <property type="match status" value="1"/>
</dbReference>
<feature type="region of interest" description="Disordered" evidence="1">
    <location>
        <begin position="12"/>
        <end position="31"/>
    </location>
</feature>
<accession>A0A5B9QGA4</accession>
<dbReference type="NCBIfam" id="TIGR02532">
    <property type="entry name" value="IV_pilin_GFxxxE"/>
    <property type="match status" value="1"/>
</dbReference>
<dbReference type="InterPro" id="IPR011453">
    <property type="entry name" value="DUF1559"/>
</dbReference>
<keyword evidence="2" id="KW-1133">Transmembrane helix</keyword>
<evidence type="ECO:0000256" key="2">
    <source>
        <dbReference type="SAM" id="Phobius"/>
    </source>
</evidence>
<dbReference type="InterPro" id="IPR027558">
    <property type="entry name" value="Pre_pil_HX9DG_C"/>
</dbReference>
<feature type="transmembrane region" description="Helical" evidence="2">
    <location>
        <begin position="38"/>
        <end position="61"/>
    </location>
</feature>
<evidence type="ECO:0000256" key="1">
    <source>
        <dbReference type="SAM" id="MobiDB-lite"/>
    </source>
</evidence>
<dbReference type="RefSeq" id="WP_084427011.1">
    <property type="nucleotide sequence ID" value="NZ_CP042914.1"/>
</dbReference>
<dbReference type="EMBL" id="CP042914">
    <property type="protein sequence ID" value="QEG38058.1"/>
    <property type="molecule type" value="Genomic_DNA"/>
</dbReference>
<dbReference type="Proteomes" id="UP000325286">
    <property type="component" value="Chromosome"/>
</dbReference>
<dbReference type="InterPro" id="IPR045584">
    <property type="entry name" value="Pilin-like"/>
</dbReference>